<accession>A0ABM6W9W2</accession>
<dbReference type="PANTHER" id="PTHR12302:SF3">
    <property type="entry name" value="SERINE_THREONINE-PROTEIN KINASE 31"/>
    <property type="match status" value="1"/>
</dbReference>
<dbReference type="PROSITE" id="PS01284">
    <property type="entry name" value="TNASE_2"/>
    <property type="match status" value="1"/>
</dbReference>
<dbReference type="EMBL" id="CP029600">
    <property type="protein sequence ID" value="AWO00690.1"/>
    <property type="molecule type" value="Genomic_DNA"/>
</dbReference>
<evidence type="ECO:0000256" key="1">
    <source>
        <dbReference type="ARBA" id="ARBA00022722"/>
    </source>
</evidence>
<dbReference type="SUPFAM" id="SSF50199">
    <property type="entry name" value="Staphylococcal nuclease"/>
    <property type="match status" value="1"/>
</dbReference>
<keyword evidence="1" id="KW-0540">Nuclease</keyword>
<protein>
    <submittedName>
        <fullName evidence="6">Nuclease</fullName>
    </submittedName>
</protein>
<dbReference type="InterPro" id="IPR035437">
    <property type="entry name" value="SNase_OB-fold_sf"/>
</dbReference>
<evidence type="ECO:0000256" key="2">
    <source>
        <dbReference type="ARBA" id="ARBA00022759"/>
    </source>
</evidence>
<evidence type="ECO:0000256" key="3">
    <source>
        <dbReference type="ARBA" id="ARBA00022801"/>
    </source>
</evidence>
<dbReference type="InterPro" id="IPR002071">
    <property type="entry name" value="Thermonucl_AS"/>
</dbReference>
<dbReference type="PROSITE" id="PS01123">
    <property type="entry name" value="TNASE_1"/>
    <property type="match status" value="1"/>
</dbReference>
<reference evidence="6 7" key="1">
    <citation type="submission" date="2018-05" db="EMBL/GenBank/DDBJ databases">
        <title>Chitinophaga sp. nov., isolated from rhizosphere soil of Alhagi.</title>
        <authorList>
            <person name="Liu Y."/>
        </authorList>
    </citation>
    <scope>NUCLEOTIDE SEQUENCE [LARGE SCALE GENOMIC DNA]</scope>
    <source>
        <strain evidence="6 7">T22</strain>
    </source>
</reference>
<keyword evidence="7" id="KW-1185">Reference proteome</keyword>
<sequence>MHRISQVLFLYLCMRYILPVLLFLLSSCLHAQTYTGKVTAVKDGDTIEMLVAGKTIRVRLFGVDCPEKGQPFGEKARQYTAGLCFGKQVKAVQQSKDPYGRVVAEVYLPGNSSLNAALVKAGYAWHYKKFSKNEALALAEKKARQEKLGLWADARPVAPWNWRKKKGTQYAPAR</sequence>
<evidence type="ECO:0000313" key="7">
    <source>
        <dbReference type="Proteomes" id="UP000246099"/>
    </source>
</evidence>
<dbReference type="InterPro" id="IPR016071">
    <property type="entry name" value="Staphylococal_nuclease_OB-fold"/>
</dbReference>
<dbReference type="PANTHER" id="PTHR12302">
    <property type="entry name" value="EBNA2 BINDING PROTEIN P100"/>
    <property type="match status" value="1"/>
</dbReference>
<dbReference type="Proteomes" id="UP000246099">
    <property type="component" value="Chromosome"/>
</dbReference>
<feature type="domain" description="TNase-like" evidence="5">
    <location>
        <begin position="32"/>
        <end position="153"/>
    </location>
</feature>
<name>A0ABM6W9W2_9BACT</name>
<feature type="signal peptide" evidence="4">
    <location>
        <begin position="1"/>
        <end position="31"/>
    </location>
</feature>
<evidence type="ECO:0000313" key="6">
    <source>
        <dbReference type="EMBL" id="AWO00690.1"/>
    </source>
</evidence>
<keyword evidence="3" id="KW-0378">Hydrolase</keyword>
<proteinExistence type="predicted"/>
<feature type="chain" id="PRO_5045939685" evidence="4">
    <location>
        <begin position="32"/>
        <end position="174"/>
    </location>
</feature>
<dbReference type="SMART" id="SM00318">
    <property type="entry name" value="SNc"/>
    <property type="match status" value="1"/>
</dbReference>
<keyword evidence="2" id="KW-0255">Endonuclease</keyword>
<organism evidence="6 7">
    <name type="scientific">Chitinophaga alhagiae</name>
    <dbReference type="NCBI Taxonomy" id="2203219"/>
    <lineage>
        <taxon>Bacteria</taxon>
        <taxon>Pseudomonadati</taxon>
        <taxon>Bacteroidota</taxon>
        <taxon>Chitinophagia</taxon>
        <taxon>Chitinophagales</taxon>
        <taxon>Chitinophagaceae</taxon>
        <taxon>Chitinophaga</taxon>
    </lineage>
</organism>
<dbReference type="PROSITE" id="PS50830">
    <property type="entry name" value="TNASE_3"/>
    <property type="match status" value="1"/>
</dbReference>
<evidence type="ECO:0000259" key="5">
    <source>
        <dbReference type="PROSITE" id="PS50830"/>
    </source>
</evidence>
<dbReference type="Pfam" id="PF00565">
    <property type="entry name" value="SNase"/>
    <property type="match status" value="1"/>
</dbReference>
<dbReference type="Gene3D" id="2.40.50.90">
    <property type="match status" value="1"/>
</dbReference>
<gene>
    <name evidence="6" type="ORF">DLD77_02760</name>
</gene>
<keyword evidence="4" id="KW-0732">Signal</keyword>
<evidence type="ECO:0000256" key="4">
    <source>
        <dbReference type="SAM" id="SignalP"/>
    </source>
</evidence>
<dbReference type="PROSITE" id="PS51257">
    <property type="entry name" value="PROKAR_LIPOPROTEIN"/>
    <property type="match status" value="1"/>
</dbReference>